<dbReference type="GO" id="GO:0019509">
    <property type="term" value="P:L-methionine salvage from methylthioadenosine"/>
    <property type="evidence" value="ECO:0007669"/>
    <property type="project" value="UniProtKB-UniRule"/>
</dbReference>
<feature type="active site" description="Proton donor" evidence="3">
    <location>
        <position position="268"/>
    </location>
</feature>
<keyword evidence="5" id="KW-1185">Reference proteome</keyword>
<dbReference type="GO" id="GO:0046523">
    <property type="term" value="F:S-methyl-5-thioribose-1-phosphate isomerase activity"/>
    <property type="evidence" value="ECO:0007669"/>
    <property type="project" value="UniProtKB-UniRule"/>
</dbReference>
<evidence type="ECO:0000256" key="3">
    <source>
        <dbReference type="HAMAP-Rule" id="MF_03119"/>
    </source>
</evidence>
<protein>
    <recommendedName>
        <fullName evidence="3">Methylthioribose-1-phosphate isomerase</fullName>
        <shortName evidence="3">M1Pi</shortName>
        <shortName evidence="3">MTR-1-P isomerase</shortName>
        <ecNumber evidence="3">5.3.1.23</ecNumber>
    </recommendedName>
    <alternativeName>
        <fullName evidence="3">S-methyl-5-thioribose-1-phosphate isomerase</fullName>
    </alternativeName>
    <alternativeName>
        <fullName evidence="3">Translation initiation factor eIF-2B subunit alpha/beta/delta-like protein</fullName>
    </alternativeName>
</protein>
<comment type="catalytic activity">
    <reaction evidence="3">
        <text>5-(methylsulfanyl)-alpha-D-ribose 1-phosphate = 5-(methylsulfanyl)-D-ribulose 1-phosphate</text>
        <dbReference type="Rhea" id="RHEA:19989"/>
        <dbReference type="ChEBI" id="CHEBI:58533"/>
        <dbReference type="ChEBI" id="CHEBI:58548"/>
        <dbReference type="EC" id="5.3.1.23"/>
    </reaction>
</comment>
<dbReference type="InterPro" id="IPR037171">
    <property type="entry name" value="NagB/RpiA_transferase-like"/>
</dbReference>
<dbReference type="GO" id="GO:0005634">
    <property type="term" value="C:nucleus"/>
    <property type="evidence" value="ECO:0007669"/>
    <property type="project" value="UniProtKB-SubCell"/>
</dbReference>
<dbReference type="Proteomes" id="UP001149813">
    <property type="component" value="Unassembled WGS sequence"/>
</dbReference>
<keyword evidence="1 3" id="KW-0486">Methionine biosynthesis</keyword>
<dbReference type="NCBIfam" id="NF004326">
    <property type="entry name" value="PRK05720.1"/>
    <property type="match status" value="1"/>
</dbReference>
<dbReference type="PANTHER" id="PTHR43475:SF1">
    <property type="entry name" value="METHYLTHIORIBOSE-1-PHOSPHATE ISOMERASE"/>
    <property type="match status" value="1"/>
</dbReference>
<dbReference type="Gene3D" id="1.20.120.420">
    <property type="entry name" value="translation initiation factor eif-2b, domain 1"/>
    <property type="match status" value="1"/>
</dbReference>
<comment type="caution">
    <text evidence="4">The sequence shown here is derived from an EMBL/GenBank/DDBJ whole genome shotgun (WGS) entry which is preliminary data.</text>
</comment>
<keyword evidence="3" id="KW-0963">Cytoplasm</keyword>
<dbReference type="NCBIfam" id="TIGR00512">
    <property type="entry name" value="salvage_mtnA"/>
    <property type="match status" value="1"/>
</dbReference>
<evidence type="ECO:0000256" key="1">
    <source>
        <dbReference type="ARBA" id="ARBA00023167"/>
    </source>
</evidence>
<dbReference type="HAMAP" id="MF_01678">
    <property type="entry name" value="Salvage_MtnA"/>
    <property type="match status" value="1"/>
</dbReference>
<accession>A0A9W7Y076</accession>
<dbReference type="InterPro" id="IPR042529">
    <property type="entry name" value="IF_2B-like_C"/>
</dbReference>
<dbReference type="PANTHER" id="PTHR43475">
    <property type="entry name" value="METHYLTHIORIBOSE-1-PHOSPHATE ISOMERASE"/>
    <property type="match status" value="1"/>
</dbReference>
<dbReference type="FunFam" id="1.20.120.420:FF:000003">
    <property type="entry name" value="Methylthioribose-1-phosphate isomerase"/>
    <property type="match status" value="1"/>
</dbReference>
<keyword evidence="2 3" id="KW-0413">Isomerase</keyword>
<keyword evidence="3" id="KW-0028">Amino-acid biosynthesis</keyword>
<dbReference type="InterPro" id="IPR000649">
    <property type="entry name" value="IF-2B-related"/>
</dbReference>
<dbReference type="Gene3D" id="3.40.50.10470">
    <property type="entry name" value="Translation initiation factor eif-2b, domain 2"/>
    <property type="match status" value="1"/>
</dbReference>
<dbReference type="NCBIfam" id="TIGR00524">
    <property type="entry name" value="eIF-2B_rel"/>
    <property type="match status" value="1"/>
</dbReference>
<dbReference type="OrthoDB" id="2461at2759"/>
<dbReference type="InterPro" id="IPR027363">
    <property type="entry name" value="M1Pi_N"/>
</dbReference>
<dbReference type="GO" id="GO:0005737">
    <property type="term" value="C:cytoplasm"/>
    <property type="evidence" value="ECO:0007669"/>
    <property type="project" value="UniProtKB-SubCell"/>
</dbReference>
<dbReference type="EMBL" id="JANBOJ010000160">
    <property type="protein sequence ID" value="KAJ1721609.1"/>
    <property type="molecule type" value="Genomic_DNA"/>
</dbReference>
<feature type="site" description="Transition state stabilizer" evidence="3">
    <location>
        <position position="179"/>
    </location>
</feature>
<evidence type="ECO:0000256" key="2">
    <source>
        <dbReference type="ARBA" id="ARBA00023235"/>
    </source>
</evidence>
<dbReference type="SUPFAM" id="SSF100950">
    <property type="entry name" value="NagB/RpiA/CoA transferase-like"/>
    <property type="match status" value="1"/>
</dbReference>
<evidence type="ECO:0000313" key="5">
    <source>
        <dbReference type="Proteomes" id="UP001149813"/>
    </source>
</evidence>
<organism evidence="4 5">
    <name type="scientific">Coemansia erecta</name>
    <dbReference type="NCBI Taxonomy" id="147472"/>
    <lineage>
        <taxon>Eukaryota</taxon>
        <taxon>Fungi</taxon>
        <taxon>Fungi incertae sedis</taxon>
        <taxon>Zoopagomycota</taxon>
        <taxon>Kickxellomycotina</taxon>
        <taxon>Kickxellomycetes</taxon>
        <taxon>Kickxellales</taxon>
        <taxon>Kickxellaceae</taxon>
        <taxon>Coemansia</taxon>
    </lineage>
</organism>
<dbReference type="InterPro" id="IPR005251">
    <property type="entry name" value="IF-M1Pi"/>
</dbReference>
<dbReference type="FunFam" id="3.40.50.10470:FF:000006">
    <property type="entry name" value="Methylthioribose-1-phosphate isomerase"/>
    <property type="match status" value="1"/>
</dbReference>
<dbReference type="AlphaFoldDB" id="A0A9W7Y076"/>
<proteinExistence type="inferred from homology"/>
<comment type="function">
    <text evidence="3">Catalyzes the interconversion of methylthioribose-1-phosphate (MTR-1-P) into methylthioribulose-1-phosphate (MTRu-1-P).</text>
</comment>
<dbReference type="InterPro" id="IPR011559">
    <property type="entry name" value="Initiation_fac_2B_a/b/d"/>
</dbReference>
<name>A0A9W7Y076_9FUNG</name>
<comment type="pathway">
    <text evidence="3">Amino-acid biosynthesis; L-methionine biosynthesis via salvage pathway; L-methionine from S-methyl-5-thio-alpha-D-ribose 1-phosphate: step 1/6.</text>
</comment>
<evidence type="ECO:0000313" key="4">
    <source>
        <dbReference type="EMBL" id="KAJ1721609.1"/>
    </source>
</evidence>
<reference evidence="4" key="1">
    <citation type="submission" date="2022-07" db="EMBL/GenBank/DDBJ databases">
        <title>Phylogenomic reconstructions and comparative analyses of Kickxellomycotina fungi.</title>
        <authorList>
            <person name="Reynolds N.K."/>
            <person name="Stajich J.E."/>
            <person name="Barry K."/>
            <person name="Grigoriev I.V."/>
            <person name="Crous P."/>
            <person name="Smith M.E."/>
        </authorList>
    </citation>
    <scope>NUCLEOTIDE SEQUENCE</scope>
    <source>
        <strain evidence="4">NBRC 32514</strain>
    </source>
</reference>
<dbReference type="Pfam" id="PF01008">
    <property type="entry name" value="IF-2B"/>
    <property type="match status" value="1"/>
</dbReference>
<sequence>MDHHQATADSKLQAIRWDRPRLSILNQLLLPHASEYVDIRTSADGHHAIVSMQTRGAPAIAIVAALSLAAEISQQDFESAQQARDFIVDRLDYLATSRPTAVNLFDAVTKLKAVAASALECQSPAATGASVALAYVDAAEQMLAADVHDNRAIGGHGAQYIAGRALEQGIGAFKLLTHCNTGALATAGHGTALGIIRSLHQGAAARDPSGAVLDHVYFGETRPYNQGARLTAYELLCEDIPSTLVCDSAVSALLRRDPTIVAVVVGADRVAANGDTANKIGTYQLAIAAKYHGRDFIVAAPSTSIDLGLASGEGIAIEERDPREITRAEGFVLGGLEDGRMERETLCVAPRDARAWNPSFDVTPAELVSAIVTEKGVFVKNPGATTYDLAKCLGEN</sequence>
<comment type="similarity">
    <text evidence="3">Belongs to the eIF-2B alpha/beta/delta subunits family. MtnA subfamily.</text>
</comment>
<dbReference type="EC" id="5.3.1.23" evidence="3"/>
<comment type="subcellular location">
    <subcellularLocation>
        <location evidence="3">Cytoplasm</location>
    </subcellularLocation>
    <subcellularLocation>
        <location evidence="3">Nucleus</location>
    </subcellularLocation>
</comment>
<gene>
    <name evidence="3 4" type="primary">MRI1</name>
    <name evidence="4" type="ORF">LPJ53_003887</name>
</gene>
<keyword evidence="3" id="KW-0539">Nucleus</keyword>